<dbReference type="Gene3D" id="2.20.130.30">
    <property type="entry name" value="Protein of unknown function DUF2782"/>
    <property type="match status" value="1"/>
</dbReference>
<evidence type="ECO:0000313" key="4">
    <source>
        <dbReference type="Proteomes" id="UP000295182"/>
    </source>
</evidence>
<evidence type="ECO:0008006" key="5">
    <source>
        <dbReference type="Google" id="ProtNLM"/>
    </source>
</evidence>
<dbReference type="EMBL" id="SLXH01000004">
    <property type="protein sequence ID" value="TCP19568.1"/>
    <property type="molecule type" value="Genomic_DNA"/>
</dbReference>
<feature type="region of interest" description="Disordered" evidence="1">
    <location>
        <begin position="92"/>
        <end position="111"/>
    </location>
</feature>
<comment type="caution">
    <text evidence="3">The sequence shown here is derived from an EMBL/GenBank/DDBJ whole genome shotgun (WGS) entry which is preliminary data.</text>
</comment>
<organism evidence="3 4">
    <name type="scientific">Simplicispira metamorpha</name>
    <dbReference type="NCBI Taxonomy" id="80881"/>
    <lineage>
        <taxon>Bacteria</taxon>
        <taxon>Pseudomonadati</taxon>
        <taxon>Pseudomonadota</taxon>
        <taxon>Betaproteobacteria</taxon>
        <taxon>Burkholderiales</taxon>
        <taxon>Comamonadaceae</taxon>
        <taxon>Simplicispira</taxon>
    </lineage>
</organism>
<dbReference type="AlphaFoldDB" id="A0A4R2NEL2"/>
<proteinExistence type="predicted"/>
<dbReference type="Proteomes" id="UP000295182">
    <property type="component" value="Unassembled WGS sequence"/>
</dbReference>
<evidence type="ECO:0000313" key="3">
    <source>
        <dbReference type="EMBL" id="TCP19568.1"/>
    </source>
</evidence>
<feature type="chain" id="PRO_5020450267" description="DUF2782 domain-containing protein" evidence="2">
    <location>
        <begin position="24"/>
        <end position="121"/>
    </location>
</feature>
<dbReference type="RefSeq" id="WP_119011932.1">
    <property type="nucleotide sequence ID" value="NZ_QXNC01000002.1"/>
</dbReference>
<feature type="compositionally biased region" description="Polar residues" evidence="1">
    <location>
        <begin position="101"/>
        <end position="111"/>
    </location>
</feature>
<evidence type="ECO:0000256" key="2">
    <source>
        <dbReference type="SAM" id="SignalP"/>
    </source>
</evidence>
<evidence type="ECO:0000256" key="1">
    <source>
        <dbReference type="SAM" id="MobiDB-lite"/>
    </source>
</evidence>
<name>A0A4R2NEL2_9BURK</name>
<keyword evidence="4" id="KW-1185">Reference proteome</keyword>
<reference evidence="3 4" key="1">
    <citation type="submission" date="2019-03" db="EMBL/GenBank/DDBJ databases">
        <title>Genomic Encyclopedia of Type Strains, Phase IV (KMG-IV): sequencing the most valuable type-strain genomes for metagenomic binning, comparative biology and taxonomic classification.</title>
        <authorList>
            <person name="Goeker M."/>
        </authorList>
    </citation>
    <scope>NUCLEOTIDE SEQUENCE [LARGE SCALE GENOMIC DNA]</scope>
    <source>
        <strain evidence="3 4">DSM 1837</strain>
    </source>
</reference>
<feature type="signal peptide" evidence="2">
    <location>
        <begin position="1"/>
        <end position="23"/>
    </location>
</feature>
<dbReference type="OrthoDB" id="8688876at2"/>
<gene>
    <name evidence="3" type="ORF">EV674_10426</name>
</gene>
<keyword evidence="2" id="KW-0732">Signal</keyword>
<sequence>MRAAPHPLYALLLLAFATAPALAQNTSQNALQSSADGREQLSNQEQNAPRQNQRTERIRVEDGGSRVDELRIGGQTQSITVQPKVGDLPAYEVQPSDGVRNRSQNGAEATTGSRVWNVMKF</sequence>
<feature type="compositionally biased region" description="Basic and acidic residues" evidence="1">
    <location>
        <begin position="53"/>
        <end position="69"/>
    </location>
</feature>
<feature type="region of interest" description="Disordered" evidence="1">
    <location>
        <begin position="26"/>
        <end position="69"/>
    </location>
</feature>
<protein>
    <recommendedName>
        <fullName evidence="5">DUF2782 domain-containing protein</fullName>
    </recommendedName>
</protein>
<feature type="compositionally biased region" description="Polar residues" evidence="1">
    <location>
        <begin position="26"/>
        <end position="52"/>
    </location>
</feature>
<accession>A0A4R2NEL2</accession>